<accession>A0A0A9HAV8</accession>
<reference evidence="1" key="1">
    <citation type="submission" date="2014-09" db="EMBL/GenBank/DDBJ databases">
        <authorList>
            <person name="Magalhaes I.L.F."/>
            <person name="Oliveira U."/>
            <person name="Santos F.R."/>
            <person name="Vidigal T.H.D.A."/>
            <person name="Brescovit A.D."/>
            <person name="Santos A.J."/>
        </authorList>
    </citation>
    <scope>NUCLEOTIDE SEQUENCE</scope>
    <source>
        <tissue evidence="1">Shoot tissue taken approximately 20 cm above the soil surface</tissue>
    </source>
</reference>
<dbReference type="AlphaFoldDB" id="A0A0A9HAV8"/>
<proteinExistence type="predicted"/>
<dbReference type="EMBL" id="GBRH01165920">
    <property type="protein sequence ID" value="JAE31976.1"/>
    <property type="molecule type" value="Transcribed_RNA"/>
</dbReference>
<protein>
    <submittedName>
        <fullName evidence="1">Uncharacterized protein</fullName>
    </submittedName>
</protein>
<organism evidence="1">
    <name type="scientific">Arundo donax</name>
    <name type="common">Giant reed</name>
    <name type="synonym">Donax arundinaceus</name>
    <dbReference type="NCBI Taxonomy" id="35708"/>
    <lineage>
        <taxon>Eukaryota</taxon>
        <taxon>Viridiplantae</taxon>
        <taxon>Streptophyta</taxon>
        <taxon>Embryophyta</taxon>
        <taxon>Tracheophyta</taxon>
        <taxon>Spermatophyta</taxon>
        <taxon>Magnoliopsida</taxon>
        <taxon>Liliopsida</taxon>
        <taxon>Poales</taxon>
        <taxon>Poaceae</taxon>
        <taxon>PACMAD clade</taxon>
        <taxon>Arundinoideae</taxon>
        <taxon>Arundineae</taxon>
        <taxon>Arundo</taxon>
    </lineage>
</organism>
<sequence length="16" mass="1710">MDLRTGAAPKPLQPSK</sequence>
<evidence type="ECO:0000313" key="1">
    <source>
        <dbReference type="EMBL" id="JAE31976.1"/>
    </source>
</evidence>
<reference evidence="1" key="2">
    <citation type="journal article" date="2015" name="Data Brief">
        <title>Shoot transcriptome of the giant reed, Arundo donax.</title>
        <authorList>
            <person name="Barrero R.A."/>
            <person name="Guerrero F.D."/>
            <person name="Moolhuijzen P."/>
            <person name="Goolsby J.A."/>
            <person name="Tidwell J."/>
            <person name="Bellgard S.E."/>
            <person name="Bellgard M.I."/>
        </authorList>
    </citation>
    <scope>NUCLEOTIDE SEQUENCE</scope>
    <source>
        <tissue evidence="1">Shoot tissue taken approximately 20 cm above the soil surface</tissue>
    </source>
</reference>
<name>A0A0A9HAV8_ARUDO</name>